<evidence type="ECO:0000313" key="2">
    <source>
        <dbReference type="EMBL" id="MYR34365.1"/>
    </source>
</evidence>
<accession>A0A7K2IX50</accession>
<feature type="region of interest" description="Disordered" evidence="1">
    <location>
        <begin position="180"/>
        <end position="201"/>
    </location>
</feature>
<dbReference type="RefSeq" id="WP_161111518.1">
    <property type="nucleotide sequence ID" value="NZ_WWHY01000001.1"/>
</dbReference>
<comment type="caution">
    <text evidence="2">The sequence shown here is derived from an EMBL/GenBank/DDBJ whole genome shotgun (WGS) entry which is preliminary data.</text>
</comment>
<evidence type="ECO:0000256" key="1">
    <source>
        <dbReference type="SAM" id="MobiDB-lite"/>
    </source>
</evidence>
<dbReference type="AlphaFoldDB" id="A0A7K2IX50"/>
<dbReference type="InterPro" id="IPR013381">
    <property type="entry name" value="CRISPR-assoc_prot_Cse1"/>
</dbReference>
<proteinExistence type="predicted"/>
<name>A0A7K2IX50_9ACTN</name>
<evidence type="ECO:0000313" key="3">
    <source>
        <dbReference type="Proteomes" id="UP000467124"/>
    </source>
</evidence>
<dbReference type="NCBIfam" id="TIGR02547">
    <property type="entry name" value="casA_cse1"/>
    <property type="match status" value="1"/>
</dbReference>
<organism evidence="2 3">
    <name type="scientific">Nocardiopsis alba</name>
    <dbReference type="NCBI Taxonomy" id="53437"/>
    <lineage>
        <taxon>Bacteria</taxon>
        <taxon>Bacillati</taxon>
        <taxon>Actinomycetota</taxon>
        <taxon>Actinomycetes</taxon>
        <taxon>Streptosporangiales</taxon>
        <taxon>Nocardiopsidaceae</taxon>
        <taxon>Nocardiopsis</taxon>
    </lineage>
</organism>
<gene>
    <name evidence="2" type="primary">casA</name>
    <name evidence="2" type="ORF">GTW20_19480</name>
</gene>
<dbReference type="Proteomes" id="UP000467124">
    <property type="component" value="Unassembled WGS sequence"/>
</dbReference>
<dbReference type="Pfam" id="PF09481">
    <property type="entry name" value="CRISPR_Cse1"/>
    <property type="match status" value="1"/>
</dbReference>
<dbReference type="EMBL" id="WWHY01000001">
    <property type="protein sequence ID" value="MYR34365.1"/>
    <property type="molecule type" value="Genomic_DNA"/>
</dbReference>
<reference evidence="2 3" key="1">
    <citation type="journal article" date="2019" name="Nat. Commun.">
        <title>The antimicrobial potential of Streptomyces from insect microbiomes.</title>
        <authorList>
            <person name="Chevrette M.G."/>
            <person name="Carlson C.M."/>
            <person name="Ortega H.E."/>
            <person name="Thomas C."/>
            <person name="Ananiev G.E."/>
            <person name="Barns K.J."/>
            <person name="Book A.J."/>
            <person name="Cagnazzo J."/>
            <person name="Carlos C."/>
            <person name="Flanigan W."/>
            <person name="Grubbs K.J."/>
            <person name="Horn H.A."/>
            <person name="Hoffmann F.M."/>
            <person name="Klassen J.L."/>
            <person name="Knack J.J."/>
            <person name="Lewin G.R."/>
            <person name="McDonald B.R."/>
            <person name="Muller L."/>
            <person name="Melo W.G.P."/>
            <person name="Pinto-Tomas A.A."/>
            <person name="Schmitz A."/>
            <person name="Wendt-Pienkowski E."/>
            <person name="Wildman S."/>
            <person name="Zhao M."/>
            <person name="Zhang F."/>
            <person name="Bugni T.S."/>
            <person name="Andes D.R."/>
            <person name="Pupo M.T."/>
            <person name="Currie C.R."/>
        </authorList>
    </citation>
    <scope>NUCLEOTIDE SEQUENCE [LARGE SCALE GENOMIC DNA]</scope>
    <source>
        <strain evidence="2 3">SID5840</strain>
    </source>
</reference>
<protein>
    <submittedName>
        <fullName evidence="2">Type I-E CRISPR-associated protein Cse1/CasA</fullName>
    </submittedName>
</protein>
<dbReference type="Gene3D" id="1.10.132.100">
    <property type="match status" value="1"/>
</dbReference>
<sequence>MNDPDDFNLMDDPWLPYITTRGTAGTGSLRYVLTQAHEIRDLIVDVPTQYPPILRMLVALLHRALADKNSAPSTFPWSAGQWKTLHEREDLPGDKIDLYADSWRNVFGLFDRERPFLQVPKSRLTTSQDKTAALLIPDAASGNNVPLFSSHRDDSPTPLTPAQAARWLLHVHAWDTAGIKTGAAEDPRSNKGKTTGNHTGPLGGMGVLVPAGRTLKETLLFNLLVLDRELTSEGDQPVWERGPLSAEWDTRAPAGLLDRYTWVGRRVRLIPEDDGDGGVVVRQAIVCAGDRVEPMIRPQIREPHTAWLKNRPKTGKEASVGPVSSHRPKRHTPGQELWRGLGGLLGWDDYLDRDDSLKPQVLHRLAQHFTRGRKLPVIQLRAYGMSYGLQNAIIDDTYFDSLPLPLVLLLGGETRDLEERKARDLGKRVVKCVADTEEAGRALGHLAADLAFAEGGDPGTEQQARDRVTRQFFADLDQPFRTWISGTTDPDRAEEYQGEWHALARRRARRLANDLISRTGPGALRIRNRKEKTKKGEIISVNLVTAQKSFNGRLRKHLPVKEV</sequence>
<feature type="region of interest" description="Disordered" evidence="1">
    <location>
        <begin position="310"/>
        <end position="334"/>
    </location>
</feature>